<comment type="subcellular location">
    <subcellularLocation>
        <location evidence="1">Membrane</location>
        <topology evidence="1">Single-pass type I membrane protein</topology>
    </subcellularLocation>
</comment>
<gene>
    <name evidence="14" type="primary">Adam23</name>
    <name evidence="14" type="ORF">EOLROS_R11318</name>
</gene>
<dbReference type="InterPro" id="IPR001762">
    <property type="entry name" value="Disintegrin_dom"/>
</dbReference>
<keyword evidence="2 10" id="KW-0812">Transmembrane</keyword>
<feature type="non-terminal residue" evidence="14">
    <location>
        <position position="1"/>
    </location>
</feature>
<dbReference type="Pfam" id="PF01562">
    <property type="entry name" value="Pep_M12B_propep"/>
    <property type="match status" value="1"/>
</dbReference>
<organism evidence="14 15">
    <name type="scientific">Eolophus roseicapilla</name>
    <name type="common">Galah cockatoo</name>
    <name type="synonym">Cacatua roseicapilla</name>
    <dbReference type="NCBI Taxonomy" id="176039"/>
    <lineage>
        <taxon>Eukaryota</taxon>
        <taxon>Metazoa</taxon>
        <taxon>Chordata</taxon>
        <taxon>Craniata</taxon>
        <taxon>Vertebrata</taxon>
        <taxon>Euteleostomi</taxon>
        <taxon>Archelosauria</taxon>
        <taxon>Archosauria</taxon>
        <taxon>Dinosauria</taxon>
        <taxon>Saurischia</taxon>
        <taxon>Theropoda</taxon>
        <taxon>Coelurosauria</taxon>
        <taxon>Aves</taxon>
        <taxon>Neognathae</taxon>
        <taxon>Neoaves</taxon>
        <taxon>Telluraves</taxon>
        <taxon>Australaves</taxon>
        <taxon>Psittaciformes</taxon>
        <taxon>Cacatuidae</taxon>
        <taxon>Eolophus</taxon>
    </lineage>
</organism>
<feature type="disulfide bond" evidence="9">
    <location>
        <begin position="758"/>
        <end position="767"/>
    </location>
</feature>
<feature type="domain" description="EGF-like" evidence="11">
    <location>
        <begin position="731"/>
        <end position="768"/>
    </location>
</feature>
<dbReference type="PROSITE" id="PS50215">
    <property type="entry name" value="ADAM_MEPRO"/>
    <property type="match status" value="1"/>
</dbReference>
<dbReference type="Pfam" id="PF01421">
    <property type="entry name" value="Reprolysin"/>
    <property type="match status" value="1"/>
</dbReference>
<comment type="caution">
    <text evidence="14">The sequence shown here is derived from an EMBL/GenBank/DDBJ whole genome shotgun (WGS) entry which is preliminary data.</text>
</comment>
<dbReference type="PANTHER" id="PTHR11905">
    <property type="entry name" value="ADAM A DISINTEGRIN AND METALLOPROTEASE DOMAIN"/>
    <property type="match status" value="1"/>
</dbReference>
<evidence type="ECO:0000259" key="12">
    <source>
        <dbReference type="PROSITE" id="PS50214"/>
    </source>
</evidence>
<dbReference type="PANTHER" id="PTHR11905:SF13">
    <property type="entry name" value="DISINTEGRIN AND METALLOPROTEINASE DOMAIN-CONTAINING PROTEIN 23"/>
    <property type="match status" value="1"/>
</dbReference>
<keyword evidence="6 9" id="KW-1015">Disulfide bond</keyword>
<evidence type="ECO:0000256" key="9">
    <source>
        <dbReference type="PROSITE-ProRule" id="PRU00076"/>
    </source>
</evidence>
<name>A0A851Y6S2_EOLRO</name>
<evidence type="ECO:0000256" key="4">
    <source>
        <dbReference type="ARBA" id="ARBA00022989"/>
    </source>
</evidence>
<comment type="caution">
    <text evidence="9">Lacks conserved residue(s) required for the propagation of feature annotation.</text>
</comment>
<proteinExistence type="predicted"/>
<feature type="domain" description="Disintegrin" evidence="12">
    <location>
        <begin position="488"/>
        <end position="576"/>
    </location>
</feature>
<dbReference type="Pfam" id="PF08516">
    <property type="entry name" value="ADAM_CR"/>
    <property type="match status" value="1"/>
</dbReference>
<dbReference type="InterPro" id="IPR001590">
    <property type="entry name" value="Peptidase_M12B"/>
</dbReference>
<dbReference type="Pfam" id="PF00200">
    <property type="entry name" value="Disintegrin"/>
    <property type="match status" value="1"/>
</dbReference>
<evidence type="ECO:0000256" key="3">
    <source>
        <dbReference type="ARBA" id="ARBA00022729"/>
    </source>
</evidence>
<keyword evidence="4 10" id="KW-1133">Transmembrane helix</keyword>
<evidence type="ECO:0000256" key="7">
    <source>
        <dbReference type="ARBA" id="ARBA00023180"/>
    </source>
</evidence>
<feature type="disulfide bond" evidence="8">
    <location>
        <begin position="548"/>
        <end position="568"/>
    </location>
</feature>
<dbReference type="SUPFAM" id="SSF57552">
    <property type="entry name" value="Blood coagulation inhibitor (disintegrin)"/>
    <property type="match status" value="1"/>
</dbReference>
<dbReference type="InterPro" id="IPR006586">
    <property type="entry name" value="ADAM_Cys-rich"/>
</dbReference>
<dbReference type="PROSITE" id="PS50026">
    <property type="entry name" value="EGF_3"/>
    <property type="match status" value="1"/>
</dbReference>
<dbReference type="PROSITE" id="PS00427">
    <property type="entry name" value="DISINTEGRIN_1"/>
    <property type="match status" value="1"/>
</dbReference>
<dbReference type="SMART" id="SM00608">
    <property type="entry name" value="ACR"/>
    <property type="match status" value="1"/>
</dbReference>
<evidence type="ECO:0000313" key="15">
    <source>
        <dbReference type="Proteomes" id="UP000637704"/>
    </source>
</evidence>
<dbReference type="InterPro" id="IPR034027">
    <property type="entry name" value="Reprolysin_adamalysin"/>
</dbReference>
<dbReference type="InterPro" id="IPR002870">
    <property type="entry name" value="Peptidase_M12B_N"/>
</dbReference>
<dbReference type="InterPro" id="IPR036436">
    <property type="entry name" value="Disintegrin_dom_sf"/>
</dbReference>
<dbReference type="Pfam" id="PF23106">
    <property type="entry name" value="EGF_Teneurin"/>
    <property type="match status" value="1"/>
</dbReference>
<dbReference type="InterPro" id="IPR024079">
    <property type="entry name" value="MetalloPept_cat_dom_sf"/>
</dbReference>
<evidence type="ECO:0000256" key="1">
    <source>
        <dbReference type="ARBA" id="ARBA00004479"/>
    </source>
</evidence>
<dbReference type="GO" id="GO:0042734">
    <property type="term" value="C:presynaptic membrane"/>
    <property type="evidence" value="ECO:0007669"/>
    <property type="project" value="TreeGrafter"/>
</dbReference>
<evidence type="ECO:0000313" key="14">
    <source>
        <dbReference type="EMBL" id="NXD72392.1"/>
    </source>
</evidence>
<accession>A0A851Y6S2</accession>
<evidence type="ECO:0000256" key="8">
    <source>
        <dbReference type="PROSITE-ProRule" id="PRU00068"/>
    </source>
</evidence>
<dbReference type="InterPro" id="IPR000742">
    <property type="entry name" value="EGF"/>
</dbReference>
<evidence type="ECO:0000256" key="5">
    <source>
        <dbReference type="ARBA" id="ARBA00023136"/>
    </source>
</evidence>
<dbReference type="Gene3D" id="4.10.70.10">
    <property type="entry name" value="Disintegrin domain"/>
    <property type="match status" value="1"/>
</dbReference>
<dbReference type="InterPro" id="IPR018358">
    <property type="entry name" value="Disintegrin_CS"/>
</dbReference>
<feature type="non-terminal residue" evidence="14">
    <location>
        <position position="816"/>
    </location>
</feature>
<evidence type="ECO:0000259" key="13">
    <source>
        <dbReference type="PROSITE" id="PS50215"/>
    </source>
</evidence>
<feature type="transmembrane region" description="Helical" evidence="10">
    <location>
        <begin position="792"/>
        <end position="815"/>
    </location>
</feature>
<protein>
    <submittedName>
        <fullName evidence="14">ADA23 protein</fullName>
    </submittedName>
</protein>
<dbReference type="SUPFAM" id="SSF55486">
    <property type="entry name" value="Metalloproteases ('zincins'), catalytic domain"/>
    <property type="match status" value="1"/>
</dbReference>
<dbReference type="FunFam" id="3.40.390.10:FF:000014">
    <property type="entry name" value="disintegrin and metalloproteinase domain-containing protein 11"/>
    <property type="match status" value="1"/>
</dbReference>
<dbReference type="Gene3D" id="3.40.390.10">
    <property type="entry name" value="Collagenase (Catalytic Domain)"/>
    <property type="match status" value="1"/>
</dbReference>
<reference evidence="14" key="1">
    <citation type="submission" date="2019-09" db="EMBL/GenBank/DDBJ databases">
        <title>Bird 10,000 Genomes (B10K) Project - Family phase.</title>
        <authorList>
            <person name="Zhang G."/>
        </authorList>
    </citation>
    <scope>NUCLEOTIDE SEQUENCE</scope>
    <source>
        <strain evidence="14">B10K-DU-025-06</strain>
        <tissue evidence="14">Mixed tissue sample</tissue>
    </source>
</reference>
<dbReference type="PROSITE" id="PS00022">
    <property type="entry name" value="EGF_1"/>
    <property type="match status" value="1"/>
</dbReference>
<dbReference type="AlphaFoldDB" id="A0A851Y6S2"/>
<dbReference type="Proteomes" id="UP000637704">
    <property type="component" value="Unassembled WGS sequence"/>
</dbReference>
<keyword evidence="7" id="KW-0325">Glycoprotein</keyword>
<dbReference type="Gene3D" id="2.10.25.10">
    <property type="entry name" value="Laminin"/>
    <property type="match status" value="1"/>
</dbReference>
<dbReference type="GO" id="GO:0006508">
    <property type="term" value="P:proteolysis"/>
    <property type="evidence" value="ECO:0007669"/>
    <property type="project" value="InterPro"/>
</dbReference>
<dbReference type="SMART" id="SM00050">
    <property type="entry name" value="DISIN"/>
    <property type="match status" value="1"/>
</dbReference>
<keyword evidence="5 10" id="KW-0472">Membrane</keyword>
<keyword evidence="3" id="KW-0732">Signal</keyword>
<evidence type="ECO:0000256" key="2">
    <source>
        <dbReference type="ARBA" id="ARBA00022692"/>
    </source>
</evidence>
<dbReference type="PROSITE" id="PS50214">
    <property type="entry name" value="DISINTEGRIN_2"/>
    <property type="match status" value="1"/>
</dbReference>
<evidence type="ECO:0000256" key="6">
    <source>
        <dbReference type="ARBA" id="ARBA00023157"/>
    </source>
</evidence>
<keyword evidence="15" id="KW-1185">Reference proteome</keyword>
<keyword evidence="9" id="KW-0245">EGF-like domain</keyword>
<dbReference type="CDD" id="cd04269">
    <property type="entry name" value="ZnMc_adamalysin_II_like"/>
    <property type="match status" value="1"/>
</dbReference>
<feature type="domain" description="Peptidase M12B" evidence="13">
    <location>
        <begin position="283"/>
        <end position="482"/>
    </location>
</feature>
<dbReference type="GO" id="GO:0004222">
    <property type="term" value="F:metalloendopeptidase activity"/>
    <property type="evidence" value="ECO:0007669"/>
    <property type="project" value="InterPro"/>
</dbReference>
<dbReference type="EMBL" id="WBNI01001836">
    <property type="protein sequence ID" value="NXD72392.1"/>
    <property type="molecule type" value="Genomic_DNA"/>
</dbReference>
<sequence length="816" mass="90071">PGSISLRQPRCGRRLPAAAACLPTLLPLLGRLVSLFLLLHGSSCPRARAAAAAADLHWNETAGGTGGVLADEENTFQQNKSSNSKNTSYSNAIQKEITLPSRLIYYINRDSETPYRVLDTRARHQQKHDKAVHLAQASFQIEAFGSKFILDLTLNNDLLSSNYVEIHYEDGKPKFSKGGEHCYYHGNIRGIKGSKVALSTCNGLHGMFEDSTYLYLIEPMDLTHSAVIECLTQFLQVYTPYVIFMGNPIKPAAVIFESHYIFMISQRTSLIHQVSRGVFEEMKYLELMIVNDHKMFKKHRSSNAYTNNFAKSVVNLVDAIYKEQLNTRVVLVAVETWTDRDRIHIHPDPLQMLHDFSKYRQHYIKQHADAVHLLSNVTFHYKRSSLSYFGGVCSVTRGVGVNEYGLPLAMAQELAQSLAQNLGMQWEPAARKPKECDCTESWGGCIMEETGVYHSRKFSKCSIAEYKEFLLRGGGACLFNRPTKLFETTECGNGYVEAGEECDCGFRMASRECYADCCKKCSLSNGAHCSDGPCCNTSCLFFPRSYDCRYAVNECDIAEFCTGDSGQCPPNLHKQDGYACDSNQGRCYNGECKTRDNQCKYIWGSSSGNHLPFLSTESSGSDKFCYEKLNTEGTKKGNCGKDGDRWIQCSKHDVFCGFLLCTNLTRVPRVGQVQGEIIPNSFYHQGRIVDCSGAHVLLDDDTDLGYVEDGAPCGPQMMCLDKKCLPIQSLNISSCPIGSNGKVCSGHGICSNEATCICNSSWAGTDCSIDDPVRDTGSKKDEGPKGPSATNLIIGSIAGAILVAAIVLGGTGWGFK</sequence>
<evidence type="ECO:0000259" key="11">
    <source>
        <dbReference type="PROSITE" id="PS50026"/>
    </source>
</evidence>
<evidence type="ECO:0000256" key="10">
    <source>
        <dbReference type="SAM" id="Phobius"/>
    </source>
</evidence>